<reference evidence="2" key="1">
    <citation type="submission" date="2020-09" db="EMBL/GenBank/DDBJ databases">
        <title>Genomic insights into the novelty and pathogenicity of a unique biofilm-forming Enterococcus sp. bacteria (Enterococcus lacertideformus) identified in reptiles.</title>
        <authorList>
            <person name="Agius J.E."/>
            <person name="Phalen D.N."/>
            <person name="Rose K."/>
            <person name="Eden J.-S."/>
        </authorList>
    </citation>
    <scope>NUCLEOTIDE SEQUENCE</scope>
    <source>
        <strain evidence="2">PHRS 0518</strain>
    </source>
</reference>
<feature type="transmembrane region" description="Helical" evidence="1">
    <location>
        <begin position="12"/>
        <end position="32"/>
    </location>
</feature>
<organism evidence="2 3">
    <name type="scientific">Enterococcus lacertideformus</name>
    <dbReference type="NCBI Taxonomy" id="2771493"/>
    <lineage>
        <taxon>Bacteria</taxon>
        <taxon>Bacillati</taxon>
        <taxon>Bacillota</taxon>
        <taxon>Bacilli</taxon>
        <taxon>Lactobacillales</taxon>
        <taxon>Enterococcaceae</taxon>
        <taxon>Enterococcus</taxon>
    </lineage>
</organism>
<dbReference type="EMBL" id="JADAKE010000022">
    <property type="protein sequence ID" value="MBF8808578.1"/>
    <property type="molecule type" value="Genomic_DNA"/>
</dbReference>
<name>A0A931FCB8_9ENTE</name>
<proteinExistence type="predicted"/>
<evidence type="ECO:0008006" key="4">
    <source>
        <dbReference type="Google" id="ProtNLM"/>
    </source>
</evidence>
<keyword evidence="1" id="KW-1133">Transmembrane helix</keyword>
<evidence type="ECO:0000313" key="2">
    <source>
        <dbReference type="EMBL" id="MBF8808578.1"/>
    </source>
</evidence>
<accession>A0A931FCB8</accession>
<sequence>MKNKRFSWKDFWEISGSYIFTIILLPAFYSLTTNQPLATVFSQQYMIDIIVLFVVIIIPLAIYKGIKYRK</sequence>
<protein>
    <recommendedName>
        <fullName evidence="4">Succinate dehydrogenase</fullName>
    </recommendedName>
</protein>
<evidence type="ECO:0000313" key="3">
    <source>
        <dbReference type="Proteomes" id="UP000637757"/>
    </source>
</evidence>
<feature type="transmembrane region" description="Helical" evidence="1">
    <location>
        <begin position="44"/>
        <end position="63"/>
    </location>
</feature>
<dbReference type="AlphaFoldDB" id="A0A931FCB8"/>
<keyword evidence="1" id="KW-0472">Membrane</keyword>
<evidence type="ECO:0000256" key="1">
    <source>
        <dbReference type="SAM" id="Phobius"/>
    </source>
</evidence>
<keyword evidence="3" id="KW-1185">Reference proteome</keyword>
<comment type="caution">
    <text evidence="2">The sequence shown here is derived from an EMBL/GenBank/DDBJ whole genome shotgun (WGS) entry which is preliminary data.</text>
</comment>
<dbReference type="Proteomes" id="UP000637757">
    <property type="component" value="Unassembled WGS sequence"/>
</dbReference>
<gene>
    <name evidence="2" type="ORF">IC227_10240</name>
</gene>
<keyword evidence="1" id="KW-0812">Transmembrane</keyword>